<feature type="region of interest" description="Disordered" evidence="1">
    <location>
        <begin position="618"/>
        <end position="660"/>
    </location>
</feature>
<sequence>MPYYNVLIGYELKHTNLKSQSATHTSIKGIMIPDEQIQYESNSSFAPVSQLHGIVELQIQPYDSSIILLLQVSLIQQYDTQLNVYDIHYFHATSQIQLTSTEHQVIIFKSKIGEIVSEIVVTEVPMQGVCRFPLVELNLNDFKFPLCELNFSNFIAVEIQTDKMKVIKFLGGRHGDLSNILIPYQPELLIKIIFAVKIGEKQNSFTLFNMKFYPNQLLTKGALFNVEQIDLQFDPRVLCFLDTIIYMQRNGLETFQTKNGVNVKFQQLLNPGLINRYFQLLNHKLVTINKSNYASIPWQTESENKKLLKIIQSDIHICEEISVASDDYQQFQVCGEVMFYIETSFVPKECHPTALFLDFQPLHKSIALLAAKIPQSSIQFGFLLMNNKEISHQNLIQKFEIGTGNIAICKPIDNKLHIQMMHRGNLSSVVKLLTNNQKSLIASSSKGISMHCLIYEKGSHFRLQKISIPKKQIEEAVKKSNGAIDTILTQSCTVRFYCQDMIYSEAKKITEYPKIPDEDTTEIRESETIERQSVTNITRQSMALMTARTSTNTGFNPNLVFEYFGGKSKMLFMFSPQQPGITFQDSLKDEILRLEEEKRRIEEEKRLAEEAKYQAEQAELQRIKDEEDKIRQEEEKAKNSKERQRELQREQSKLRSSDWGYKEDGQFDAFEFARRKEEEERKEAEQLRKKEEEERRVEELRKLELKKQRNLKFQQQIQRFLVDGQGKVATFYNDKMDKEERAVVEKVVALPKRQVVNILSPPTMPDPVFEIADVKVSVQKHRMTNMEKAVFALKAGTDIEDIREYQIPCSEYQVHRSGSQQNVQFFAIQEDSTQITVKQYQKNLNYSKILVPPIIFKHKNQQKTTQVNKMLGNLYSSPLNKRPIPIPKPISQQGRVSQNIVDIE</sequence>
<dbReference type="EMBL" id="KI545996">
    <property type="protein sequence ID" value="EST48235.1"/>
    <property type="molecule type" value="Genomic_DNA"/>
</dbReference>
<name>V6LUJ0_9EUKA</name>
<evidence type="ECO:0000313" key="2">
    <source>
        <dbReference type="EMBL" id="EST48235.1"/>
    </source>
</evidence>
<accession>V6LUJ0</accession>
<proteinExistence type="predicted"/>
<evidence type="ECO:0000313" key="4">
    <source>
        <dbReference type="Proteomes" id="UP000018208"/>
    </source>
</evidence>
<keyword evidence="4" id="KW-1185">Reference proteome</keyword>
<dbReference type="Proteomes" id="UP000018208">
    <property type="component" value="Unassembled WGS sequence"/>
</dbReference>
<dbReference type="EMBL" id="AUWU02000006">
    <property type="protein sequence ID" value="KAH0571600.1"/>
    <property type="molecule type" value="Genomic_DNA"/>
</dbReference>
<organism evidence="2">
    <name type="scientific">Spironucleus salmonicida</name>
    <dbReference type="NCBI Taxonomy" id="348837"/>
    <lineage>
        <taxon>Eukaryota</taxon>
        <taxon>Metamonada</taxon>
        <taxon>Diplomonadida</taxon>
        <taxon>Hexamitidae</taxon>
        <taxon>Hexamitinae</taxon>
        <taxon>Spironucleus</taxon>
    </lineage>
</organism>
<evidence type="ECO:0000313" key="3">
    <source>
        <dbReference type="EMBL" id="KAH0571600.1"/>
    </source>
</evidence>
<evidence type="ECO:0000256" key="1">
    <source>
        <dbReference type="SAM" id="MobiDB-lite"/>
    </source>
</evidence>
<dbReference type="AlphaFoldDB" id="V6LUJ0"/>
<gene>
    <name evidence="2" type="ORF">SS50377_11577</name>
    <name evidence="3" type="ORF">SS50377_25789</name>
</gene>
<protein>
    <submittedName>
        <fullName evidence="2">Uncharacterized protein</fullName>
    </submittedName>
</protein>
<reference evidence="2 3" key="1">
    <citation type="journal article" date="2014" name="PLoS Genet.">
        <title>The Genome of Spironucleus salmonicida Highlights a Fish Pathogen Adapted to Fluctuating Environments.</title>
        <authorList>
            <person name="Xu F."/>
            <person name="Jerlstrom-Hultqvist J."/>
            <person name="Einarsson E."/>
            <person name="Astvaldsson A."/>
            <person name="Svard S.G."/>
            <person name="Andersson J.O."/>
        </authorList>
    </citation>
    <scope>NUCLEOTIDE SEQUENCE</scope>
    <source>
        <strain evidence="3">ATCC 50377</strain>
    </source>
</reference>
<reference evidence="3" key="2">
    <citation type="submission" date="2020-12" db="EMBL/GenBank/DDBJ databases">
        <title>New Spironucleus salmonicida genome in near-complete chromosomes.</title>
        <authorList>
            <person name="Xu F."/>
            <person name="Kurt Z."/>
            <person name="Jimenez-Gonzalez A."/>
            <person name="Astvaldsson A."/>
            <person name="Andersson J.O."/>
            <person name="Svard S.G."/>
        </authorList>
    </citation>
    <scope>NUCLEOTIDE SEQUENCE</scope>
    <source>
        <strain evidence="3">ATCC 50377</strain>
    </source>
</reference>
<dbReference type="VEuPathDB" id="GiardiaDB:SS50377_25789"/>